<gene>
    <name evidence="6" type="ORF">ILEXP_LOCUS34028</name>
</gene>
<dbReference type="InterPro" id="IPR000719">
    <property type="entry name" value="Prot_kinase_dom"/>
</dbReference>
<dbReference type="PANTHER" id="PTHR47989">
    <property type="entry name" value="OS01G0750732 PROTEIN"/>
    <property type="match status" value="1"/>
</dbReference>
<keyword evidence="2" id="KW-0547">Nucleotide-binding</keyword>
<feature type="region of interest" description="Disordered" evidence="4">
    <location>
        <begin position="267"/>
        <end position="287"/>
    </location>
</feature>
<evidence type="ECO:0000256" key="1">
    <source>
        <dbReference type="ARBA" id="ARBA00022527"/>
    </source>
</evidence>
<dbReference type="PROSITE" id="PS00108">
    <property type="entry name" value="PROTEIN_KINASE_ST"/>
    <property type="match status" value="1"/>
</dbReference>
<dbReference type="PIRSF" id="PIRSF000654">
    <property type="entry name" value="Integrin-linked_kinase"/>
    <property type="match status" value="1"/>
</dbReference>
<protein>
    <recommendedName>
        <fullName evidence="5">Protein kinase domain-containing protein</fullName>
    </recommendedName>
</protein>
<keyword evidence="7" id="KW-1185">Reference proteome</keyword>
<keyword evidence="3" id="KW-0067">ATP-binding</keyword>
<dbReference type="FunFam" id="1.10.510.10:FF:000317">
    <property type="entry name" value="PTI1-like tyrosine-protein kinase At3g15890"/>
    <property type="match status" value="1"/>
</dbReference>
<evidence type="ECO:0000256" key="2">
    <source>
        <dbReference type="ARBA" id="ARBA00022741"/>
    </source>
</evidence>
<dbReference type="EMBL" id="CAUOFW020004281">
    <property type="protein sequence ID" value="CAK9164884.1"/>
    <property type="molecule type" value="Genomic_DNA"/>
</dbReference>
<organism evidence="6 7">
    <name type="scientific">Ilex paraguariensis</name>
    <name type="common">yerba mate</name>
    <dbReference type="NCBI Taxonomy" id="185542"/>
    <lineage>
        <taxon>Eukaryota</taxon>
        <taxon>Viridiplantae</taxon>
        <taxon>Streptophyta</taxon>
        <taxon>Embryophyta</taxon>
        <taxon>Tracheophyta</taxon>
        <taxon>Spermatophyta</taxon>
        <taxon>Magnoliopsida</taxon>
        <taxon>eudicotyledons</taxon>
        <taxon>Gunneridae</taxon>
        <taxon>Pentapetalae</taxon>
        <taxon>asterids</taxon>
        <taxon>campanulids</taxon>
        <taxon>Aquifoliales</taxon>
        <taxon>Aquifoliaceae</taxon>
        <taxon>Ilex</taxon>
    </lineage>
</organism>
<dbReference type="InterPro" id="IPR008271">
    <property type="entry name" value="Ser/Thr_kinase_AS"/>
</dbReference>
<proteinExistence type="predicted"/>
<evidence type="ECO:0000313" key="7">
    <source>
        <dbReference type="Proteomes" id="UP001642360"/>
    </source>
</evidence>
<name>A0ABC8T687_9AQUA</name>
<dbReference type="AlphaFoldDB" id="A0ABC8T687"/>
<dbReference type="Gene3D" id="3.30.200.20">
    <property type="entry name" value="Phosphorylase Kinase, domain 1"/>
    <property type="match status" value="1"/>
</dbReference>
<evidence type="ECO:0000259" key="5">
    <source>
        <dbReference type="PROSITE" id="PS50011"/>
    </source>
</evidence>
<dbReference type="Pfam" id="PF07714">
    <property type="entry name" value="PK_Tyr_Ser-Thr"/>
    <property type="match status" value="1"/>
</dbReference>
<comment type="caution">
    <text evidence="6">The sequence shown here is derived from an EMBL/GenBank/DDBJ whole genome shotgun (WGS) entry which is preliminary data.</text>
</comment>
<evidence type="ECO:0000256" key="4">
    <source>
        <dbReference type="SAM" id="MobiDB-lite"/>
    </source>
</evidence>
<dbReference type="InterPro" id="IPR011009">
    <property type="entry name" value="Kinase-like_dom_sf"/>
</dbReference>
<dbReference type="SMART" id="SM00220">
    <property type="entry name" value="S_TKc"/>
    <property type="match status" value="1"/>
</dbReference>
<dbReference type="InterPro" id="IPR001245">
    <property type="entry name" value="Ser-Thr/Tyr_kinase_cat_dom"/>
</dbReference>
<keyword evidence="1" id="KW-0723">Serine/threonine-protein kinase</keyword>
<reference evidence="6 7" key="1">
    <citation type="submission" date="2024-02" db="EMBL/GenBank/DDBJ databases">
        <authorList>
            <person name="Vignale AGUSTIN F."/>
            <person name="Sosa J E."/>
            <person name="Modenutti C."/>
        </authorList>
    </citation>
    <scope>NUCLEOTIDE SEQUENCE [LARGE SCALE GENOMIC DNA]</scope>
</reference>
<keyword evidence="1" id="KW-0808">Transferase</keyword>
<dbReference type="GO" id="GO:0004674">
    <property type="term" value="F:protein serine/threonine kinase activity"/>
    <property type="evidence" value="ECO:0007669"/>
    <property type="project" value="UniProtKB-KW"/>
</dbReference>
<accession>A0ABC8T687</accession>
<dbReference type="PROSITE" id="PS50011">
    <property type="entry name" value="PROTEIN_KINASE_DOM"/>
    <property type="match status" value="1"/>
</dbReference>
<sequence length="287" mass="32124">MEFAIEVEILARVRHKNLLSLRGYCAEGQERLIVYDYMPNLSLLSHLHGQHSSECLLDWDRRMNIAIGSAEGVAYLHHHATPHIIHRDIKASNVLLDSDFQAQVADFGFAKLIPDGATHVTTKVKGTLGYLAPEYAMLGKASESCDVYSFGILLLELASGKKPIEKISATLKRKITDWALPLASERKYSDLADPRLNGKYVEEELKRIVIIALVCADSRPEKRPSMLEVVELLKGDLKEKFSALENDELFKGSQIVQYDDGLSVAEDSSDIISEEKGPKQEIEKFEV</sequence>
<keyword evidence="1" id="KW-0418">Kinase</keyword>
<dbReference type="Proteomes" id="UP001642360">
    <property type="component" value="Unassembled WGS sequence"/>
</dbReference>
<dbReference type="PANTHER" id="PTHR47989:SF1">
    <property type="entry name" value="PROTEIN KINASE DOMAIN-CONTAINING PROTEIN"/>
    <property type="match status" value="1"/>
</dbReference>
<evidence type="ECO:0000256" key="3">
    <source>
        <dbReference type="ARBA" id="ARBA00022840"/>
    </source>
</evidence>
<feature type="domain" description="Protein kinase" evidence="5">
    <location>
        <begin position="1"/>
        <end position="241"/>
    </location>
</feature>
<dbReference type="Gene3D" id="1.10.510.10">
    <property type="entry name" value="Transferase(Phosphotransferase) domain 1"/>
    <property type="match status" value="1"/>
</dbReference>
<dbReference type="SUPFAM" id="SSF56112">
    <property type="entry name" value="Protein kinase-like (PK-like)"/>
    <property type="match status" value="1"/>
</dbReference>
<dbReference type="GO" id="GO:0005524">
    <property type="term" value="F:ATP binding"/>
    <property type="evidence" value="ECO:0007669"/>
    <property type="project" value="UniProtKB-KW"/>
</dbReference>
<dbReference type="CDD" id="cd14066">
    <property type="entry name" value="STKc_IRAK"/>
    <property type="match status" value="1"/>
</dbReference>
<feature type="compositionally biased region" description="Basic and acidic residues" evidence="4">
    <location>
        <begin position="273"/>
        <end position="287"/>
    </location>
</feature>
<evidence type="ECO:0000313" key="6">
    <source>
        <dbReference type="EMBL" id="CAK9164884.1"/>
    </source>
</evidence>